<evidence type="ECO:0000313" key="11">
    <source>
        <dbReference type="EMBL" id="MRG94117.1"/>
    </source>
</evidence>
<evidence type="ECO:0000256" key="4">
    <source>
        <dbReference type="ARBA" id="ARBA00022741"/>
    </source>
</evidence>
<dbReference type="EC" id="2.7.11.1" evidence="1"/>
<sequence>MTLQPGNIIEGKYRITRLLGQGGMGAVYEGENERIHRRVAIKVLHASVSGKEDVVQRFEREAQAAGRIGSEHIVEVLDLGNLPSGERFMVMEYLDGESLGQRIKKRKRLTPQELAPLIHGLLEGLAAAHDAGIVHRDLKPDNVHLVTNKNQRDFVKILDFGVSKFSALDTDMSMTKTGAVMGTPYYMSPEQARGGRIDARSDLYSVGVVMYQAITGRLPYQAQTFNELVFKIALESPDPAELVVPNLDPAFAQLIAKAMIRDVNIRFQTAREFQAAVAQWMMANPAGPELAAGRIPTIQPGGMGGFDPRMSQQNPLVGTGPLGLPQGFDPRLSAQNPMVGGFDPRLSQQNPMVMGQPGLIPGTNLGMSHPSLGMSQAGLTVAGVPPKSGNGAMVAIGLLGTLLVAASGLIVWKFVLDKPAPAQPPAMTTQAAATQAPPVPTPTPTLAPTPTVAATEEAPPETPPANTAAVGTATQAPIGTGTAAPFPTGARTGGTATTFGTGTAKKPPTPPPTSTGGGRKMGSDL</sequence>
<dbReference type="EMBL" id="WJIE01000005">
    <property type="protein sequence ID" value="MRG94117.1"/>
    <property type="molecule type" value="Genomic_DNA"/>
</dbReference>
<evidence type="ECO:0000256" key="3">
    <source>
        <dbReference type="ARBA" id="ARBA00022679"/>
    </source>
</evidence>
<evidence type="ECO:0000313" key="12">
    <source>
        <dbReference type="Proteomes" id="UP000440224"/>
    </source>
</evidence>
<dbReference type="GO" id="GO:0004674">
    <property type="term" value="F:protein serine/threonine kinase activity"/>
    <property type="evidence" value="ECO:0007669"/>
    <property type="project" value="UniProtKB-KW"/>
</dbReference>
<dbReference type="Gene3D" id="1.10.510.10">
    <property type="entry name" value="Transferase(Phosphotransferase) domain 1"/>
    <property type="match status" value="1"/>
</dbReference>
<dbReference type="AlphaFoldDB" id="A0A6N7PR77"/>
<organism evidence="11 12">
    <name type="scientific">Polyangium spumosum</name>
    <dbReference type="NCBI Taxonomy" id="889282"/>
    <lineage>
        <taxon>Bacteria</taxon>
        <taxon>Pseudomonadati</taxon>
        <taxon>Myxococcota</taxon>
        <taxon>Polyangia</taxon>
        <taxon>Polyangiales</taxon>
        <taxon>Polyangiaceae</taxon>
        <taxon>Polyangium</taxon>
    </lineage>
</organism>
<evidence type="ECO:0000256" key="9">
    <source>
        <dbReference type="SAM" id="Phobius"/>
    </source>
</evidence>
<dbReference type="OrthoDB" id="5493726at2"/>
<protein>
    <recommendedName>
        <fullName evidence="1">non-specific serine/threonine protein kinase</fullName>
        <ecNumber evidence="1">2.7.11.1</ecNumber>
    </recommendedName>
</protein>
<dbReference type="FunFam" id="1.10.510.10:FF:000021">
    <property type="entry name" value="Serine/threonine protein kinase"/>
    <property type="match status" value="1"/>
</dbReference>
<dbReference type="InterPro" id="IPR011009">
    <property type="entry name" value="Kinase-like_dom_sf"/>
</dbReference>
<accession>A0A6N7PR77</accession>
<evidence type="ECO:0000256" key="5">
    <source>
        <dbReference type="ARBA" id="ARBA00022777"/>
    </source>
</evidence>
<evidence type="ECO:0000259" key="10">
    <source>
        <dbReference type="PROSITE" id="PS50011"/>
    </source>
</evidence>
<feature type="region of interest" description="Disordered" evidence="8">
    <location>
        <begin position="422"/>
        <end position="525"/>
    </location>
</feature>
<dbReference type="InterPro" id="IPR000719">
    <property type="entry name" value="Prot_kinase_dom"/>
</dbReference>
<feature type="compositionally biased region" description="Pro residues" evidence="8">
    <location>
        <begin position="437"/>
        <end position="447"/>
    </location>
</feature>
<keyword evidence="4 7" id="KW-0547">Nucleotide-binding</keyword>
<dbReference type="CDD" id="cd14014">
    <property type="entry name" value="STKc_PknB_like"/>
    <property type="match status" value="1"/>
</dbReference>
<dbReference type="PROSITE" id="PS00107">
    <property type="entry name" value="PROTEIN_KINASE_ATP"/>
    <property type="match status" value="1"/>
</dbReference>
<evidence type="ECO:0000256" key="2">
    <source>
        <dbReference type="ARBA" id="ARBA00022527"/>
    </source>
</evidence>
<keyword evidence="12" id="KW-1185">Reference proteome</keyword>
<evidence type="ECO:0000256" key="1">
    <source>
        <dbReference type="ARBA" id="ARBA00012513"/>
    </source>
</evidence>
<evidence type="ECO:0000256" key="6">
    <source>
        <dbReference type="ARBA" id="ARBA00022840"/>
    </source>
</evidence>
<dbReference type="PANTHER" id="PTHR43289">
    <property type="entry name" value="MITOGEN-ACTIVATED PROTEIN KINASE KINASE KINASE 20-RELATED"/>
    <property type="match status" value="1"/>
</dbReference>
<dbReference type="GO" id="GO:0005524">
    <property type="term" value="F:ATP binding"/>
    <property type="evidence" value="ECO:0007669"/>
    <property type="project" value="UniProtKB-UniRule"/>
</dbReference>
<feature type="compositionally biased region" description="Gly residues" evidence="8">
    <location>
        <begin position="515"/>
        <end position="525"/>
    </location>
</feature>
<keyword evidence="2" id="KW-0723">Serine/threonine-protein kinase</keyword>
<evidence type="ECO:0000256" key="8">
    <source>
        <dbReference type="SAM" id="MobiDB-lite"/>
    </source>
</evidence>
<evidence type="ECO:0000256" key="7">
    <source>
        <dbReference type="PROSITE-ProRule" id="PRU10141"/>
    </source>
</evidence>
<keyword evidence="9" id="KW-0812">Transmembrane</keyword>
<feature type="transmembrane region" description="Helical" evidence="9">
    <location>
        <begin position="392"/>
        <end position="412"/>
    </location>
</feature>
<gene>
    <name evidence="11" type="ORF">GF068_19650</name>
</gene>
<dbReference type="PROSITE" id="PS50011">
    <property type="entry name" value="PROTEIN_KINASE_DOM"/>
    <property type="match status" value="1"/>
</dbReference>
<feature type="compositionally biased region" description="Low complexity" evidence="8">
    <location>
        <begin position="448"/>
        <end position="457"/>
    </location>
</feature>
<proteinExistence type="predicted"/>
<dbReference type="SUPFAM" id="SSF56112">
    <property type="entry name" value="Protein kinase-like (PK-like)"/>
    <property type="match status" value="1"/>
</dbReference>
<keyword evidence="3" id="KW-0808">Transferase</keyword>
<keyword evidence="9" id="KW-1133">Transmembrane helix</keyword>
<keyword evidence="6 7" id="KW-0067">ATP-binding</keyword>
<reference evidence="11 12" key="1">
    <citation type="submission" date="2019-10" db="EMBL/GenBank/DDBJ databases">
        <title>A soil myxobacterium in the family Polyangiaceae.</title>
        <authorList>
            <person name="Li Y."/>
            <person name="Wang J."/>
        </authorList>
    </citation>
    <scope>NUCLEOTIDE SEQUENCE [LARGE SCALE GENOMIC DNA]</scope>
    <source>
        <strain evidence="11 12">DSM 14734</strain>
    </source>
</reference>
<name>A0A6N7PR77_9BACT</name>
<dbReference type="SMART" id="SM00220">
    <property type="entry name" value="S_TKc"/>
    <property type="match status" value="1"/>
</dbReference>
<comment type="caution">
    <text evidence="11">The sequence shown here is derived from an EMBL/GenBank/DDBJ whole genome shotgun (WGS) entry which is preliminary data.</text>
</comment>
<dbReference type="InterPro" id="IPR017441">
    <property type="entry name" value="Protein_kinase_ATP_BS"/>
</dbReference>
<feature type="compositionally biased region" description="Low complexity" evidence="8">
    <location>
        <begin position="425"/>
        <end position="436"/>
    </location>
</feature>
<feature type="binding site" evidence="7">
    <location>
        <position position="42"/>
    </location>
    <ligand>
        <name>ATP</name>
        <dbReference type="ChEBI" id="CHEBI:30616"/>
    </ligand>
</feature>
<keyword evidence="9" id="KW-0472">Membrane</keyword>
<dbReference type="PANTHER" id="PTHR43289:SF6">
    <property type="entry name" value="SERINE_THREONINE-PROTEIN KINASE NEKL-3"/>
    <property type="match status" value="1"/>
</dbReference>
<dbReference type="Proteomes" id="UP000440224">
    <property type="component" value="Unassembled WGS sequence"/>
</dbReference>
<keyword evidence="5 11" id="KW-0418">Kinase</keyword>
<feature type="domain" description="Protein kinase" evidence="10">
    <location>
        <begin position="13"/>
        <end position="281"/>
    </location>
</feature>
<dbReference type="Pfam" id="PF00069">
    <property type="entry name" value="Pkinase"/>
    <property type="match status" value="1"/>
</dbReference>
<dbReference type="RefSeq" id="WP_153820940.1">
    <property type="nucleotide sequence ID" value="NZ_WJIE01000005.1"/>
</dbReference>
<dbReference type="Gene3D" id="3.30.200.20">
    <property type="entry name" value="Phosphorylase Kinase, domain 1"/>
    <property type="match status" value="1"/>
</dbReference>
<feature type="compositionally biased region" description="Low complexity" evidence="8">
    <location>
        <begin position="479"/>
        <end position="506"/>
    </location>
</feature>